<organism evidence="5 6">
    <name type="scientific">Cohnella terricola</name>
    <dbReference type="NCBI Taxonomy" id="1289167"/>
    <lineage>
        <taxon>Bacteria</taxon>
        <taxon>Bacillati</taxon>
        <taxon>Bacillota</taxon>
        <taxon>Bacilli</taxon>
        <taxon>Bacillales</taxon>
        <taxon>Paenibacillaceae</taxon>
        <taxon>Cohnella</taxon>
    </lineage>
</organism>
<dbReference type="PANTHER" id="PTHR43308">
    <property type="entry name" value="OUTER MEMBRANE PROTEIN ALPHA-RELATED"/>
    <property type="match status" value="1"/>
</dbReference>
<dbReference type="PROSITE" id="PS00018">
    <property type="entry name" value="EF_HAND_1"/>
    <property type="match status" value="1"/>
</dbReference>
<feature type="domain" description="SLH" evidence="3">
    <location>
        <begin position="1458"/>
        <end position="1516"/>
    </location>
</feature>
<dbReference type="Gene3D" id="1.10.1330.10">
    <property type="entry name" value="Dockerin domain"/>
    <property type="match status" value="1"/>
</dbReference>
<dbReference type="PROSITE" id="PS51272">
    <property type="entry name" value="SLH"/>
    <property type="match status" value="3"/>
</dbReference>
<dbReference type="Gene3D" id="2.60.120.260">
    <property type="entry name" value="Galactose-binding domain-like"/>
    <property type="match status" value="1"/>
</dbReference>
<feature type="domain" description="SLH" evidence="3">
    <location>
        <begin position="1518"/>
        <end position="1581"/>
    </location>
</feature>
<reference evidence="5 6" key="1">
    <citation type="submission" date="2019-07" db="EMBL/GenBank/DDBJ databases">
        <authorList>
            <person name="Kim J."/>
        </authorList>
    </citation>
    <scope>NUCLEOTIDE SEQUENCE [LARGE SCALE GENOMIC DNA]</scope>
    <source>
        <strain evidence="5 6">G13</strain>
    </source>
</reference>
<dbReference type="SUPFAM" id="SSF63446">
    <property type="entry name" value="Type I dockerin domain"/>
    <property type="match status" value="1"/>
</dbReference>
<sequence length="1644" mass="177583">MIVKRLIAFLLSLILLIPAWTPSVSAETGDTIQVAYDVVNGDFSQGLAGWDNNNTDGLFDKIRAEHVVELKPGAAIWQPLAITGNADGPSVKDTVYAKVYATLSSDVTTDDNVLIRLVAGDQLAEIDSLSGAVREIPVELTSHIKNAGGRIPENQDQLWIELHNDTPGTIEVSRIEVWGVDAENRVKAYAVPNGDFSQAFEGNWESNGKATLGTAVYLEPGAAAWRSLPVGNSLTMPQVGDKVSVQAGLFVPSGVNRTDGVFVRLNDGHYTLRDLNDIAGTARGKWFVSSGNVIANEGIISQGSSELWIELHNDTSVPIRLKGLSLTAERAASSIYDLNGDGIVDEADAAWLSERIASGLFDARADFDRDGQLTAKDLSYFKKFALHHNDEFYLNMKHFTFMNEDITIDGVPMMVTHLYSEPIDRSDLSKGYAWVGDPQEGFAAVDDVARAVIAYTEHYGMYGDEFSYGKIKRGLEFLMWMQHRDGDFDNFVVRDPDGTIRPKDSASSQKSFSWWAVRAYEALATAMPKLKAEDSELAARVKERLALCLKRLKENTDPSYGQYVDVNGIRMAKWLLFGDTWLTSAAIDALAVHYKVADNASVKAAIRESVRKLGEGVAIAQFGDFRDFPYGGFMHHYNGVPGLYNWDEWGSIQVRAMAYAGQIADQPAWIEAAEHAADSFLGDLLISGRAETMHPNKKPYPLINYGTASYVDNWLALYEVTGKEKYAELAGIAASWWTGNNVRDFPMFNQVEGYAYDGLYDTEVNINSGAESLDEAIRALVRVLENPIAKRYLFAHEMAAARAVTIEIEDLYKSVAPPDERMPFPNGELNDPNVALVKQNVDSGTDELKIYEDAQHLGGEREVYPGWMGSNALFVAATGYNNIRLFNNGSIKTELPVGGVGNFQAGDAVKLEFSARVEFDTSLKAEVYAVLANGDKVRIADAGDMNYHPRTWYAGASSVKTTPLAKIPEGAVKLEVGFGATSTKTPPQEGYATVTEGKIYKMSVPEIRYSNTDLSGSSYVQMPAGQSKSFNIEVPQAGKYDVMLSYIVNPDANIKIGFNHLEPATVSLKGSVGDAVQIKRIDTVDLPQGAVTLDLKNPDPAVPADIDALILYPVDSYATYALPGGGTAKVLRDGMNGSLTVGTIEQVDGRHRISLALPTAPVKAGSGLRIQGTVMGADGASVSGEQVKITSFGRSVEAQVDSAGRFAATLAIPTALTPGPYRVRVATALGEATGAITIDRASGGGSSDSPGSAGGVGGGTLTPTDSLEKGILVVTKELLQLPKDGSKTIKVTIPEGNNSVRISQEVLKEAMSLPIVLAGQQFEITLTPDVLAELFERAKAAGLDDWTLYLGASRVEDGAAAALIQSLAPSVKAKLRQGSPLYEFTLSLVKSGKAPLKIHTFANPLPVALKIGPGVNSSLSGIYFIGDNGRLEYAGGKLESGFMKVGASHFSKYGVLEYDKTFQDMPVAHWAYAAVSELAARHVVNGVNDWLFGKDTQLTRAEMTTLIVRAIGLRNPDARQPFTDVSEKSWYSADIASALEAGIITGRTSTIFAPAAPITRSEAAAILMRALKQRSITTPAGGGRLDDFADKSDVSPMFVESLSESISAGLLQGDHRKRLRPNDVMTRAEAAVMLLKFLRILESE</sequence>
<keyword evidence="2" id="KW-0732">Signal</keyword>
<feature type="domain" description="Dockerin" evidence="4">
    <location>
        <begin position="331"/>
        <end position="394"/>
    </location>
</feature>
<dbReference type="InterPro" id="IPR051465">
    <property type="entry name" value="Cell_Envelope_Struct_Comp"/>
</dbReference>
<dbReference type="InterPro" id="IPR018247">
    <property type="entry name" value="EF_Hand_1_Ca_BS"/>
</dbReference>
<dbReference type="GO" id="GO:0000272">
    <property type="term" value="P:polysaccharide catabolic process"/>
    <property type="evidence" value="ECO:0007669"/>
    <property type="project" value="InterPro"/>
</dbReference>
<evidence type="ECO:0008006" key="7">
    <source>
        <dbReference type="Google" id="ProtNLM"/>
    </source>
</evidence>
<dbReference type="InterPro" id="IPR002105">
    <property type="entry name" value="Dockerin_1_rpt"/>
</dbReference>
<dbReference type="InterPro" id="IPR016134">
    <property type="entry name" value="Dockerin_dom"/>
</dbReference>
<evidence type="ECO:0000313" key="6">
    <source>
        <dbReference type="Proteomes" id="UP000316330"/>
    </source>
</evidence>
<dbReference type="InterPro" id="IPR036439">
    <property type="entry name" value="Dockerin_dom_sf"/>
</dbReference>
<dbReference type="CDD" id="cd14256">
    <property type="entry name" value="Dockerin_I"/>
    <property type="match status" value="1"/>
</dbReference>
<keyword evidence="6" id="KW-1185">Reference proteome</keyword>
<dbReference type="InterPro" id="IPR008928">
    <property type="entry name" value="6-hairpin_glycosidase_sf"/>
</dbReference>
<dbReference type="Pfam" id="PF00395">
    <property type="entry name" value="SLH"/>
    <property type="match status" value="2"/>
</dbReference>
<dbReference type="PANTHER" id="PTHR43308:SF1">
    <property type="entry name" value="OUTER MEMBRANE PROTEIN ALPHA"/>
    <property type="match status" value="1"/>
</dbReference>
<dbReference type="PROSITE" id="PS51766">
    <property type="entry name" value="DOCKERIN"/>
    <property type="match status" value="1"/>
</dbReference>
<evidence type="ECO:0000259" key="4">
    <source>
        <dbReference type="PROSITE" id="PS51766"/>
    </source>
</evidence>
<proteinExistence type="predicted"/>
<dbReference type="InterPro" id="IPR001119">
    <property type="entry name" value="SLH_dom"/>
</dbReference>
<gene>
    <name evidence="5" type="ORF">FPZ45_16280</name>
</gene>
<feature type="region of interest" description="Disordered" evidence="1">
    <location>
        <begin position="1239"/>
        <end position="1260"/>
    </location>
</feature>
<evidence type="ECO:0000256" key="2">
    <source>
        <dbReference type="SAM" id="SignalP"/>
    </source>
</evidence>
<protein>
    <recommendedName>
        <fullName evidence="7">S-layer homology domain-containing protein</fullName>
    </recommendedName>
</protein>
<dbReference type="OrthoDB" id="9795873at2"/>
<dbReference type="EMBL" id="VNJJ01000009">
    <property type="protein sequence ID" value="TVX98256.1"/>
    <property type="molecule type" value="Genomic_DNA"/>
</dbReference>
<dbReference type="InterPro" id="IPR012341">
    <property type="entry name" value="6hp_glycosidase-like_sf"/>
</dbReference>
<feature type="signal peptide" evidence="2">
    <location>
        <begin position="1"/>
        <end position="26"/>
    </location>
</feature>
<dbReference type="Gene3D" id="1.50.10.10">
    <property type="match status" value="1"/>
</dbReference>
<dbReference type="Proteomes" id="UP000316330">
    <property type="component" value="Unassembled WGS sequence"/>
</dbReference>
<accession>A0A559JEG3</accession>
<feature type="compositionally biased region" description="Gly residues" evidence="1">
    <location>
        <begin position="1242"/>
        <end position="1260"/>
    </location>
</feature>
<dbReference type="GO" id="GO:0004553">
    <property type="term" value="F:hydrolase activity, hydrolyzing O-glycosyl compounds"/>
    <property type="evidence" value="ECO:0007669"/>
    <property type="project" value="InterPro"/>
</dbReference>
<feature type="domain" description="SLH" evidence="3">
    <location>
        <begin position="1585"/>
        <end position="1644"/>
    </location>
</feature>
<evidence type="ECO:0000313" key="5">
    <source>
        <dbReference type="EMBL" id="TVX98256.1"/>
    </source>
</evidence>
<comment type="caution">
    <text evidence="5">The sequence shown here is derived from an EMBL/GenBank/DDBJ whole genome shotgun (WGS) entry which is preliminary data.</text>
</comment>
<dbReference type="Pfam" id="PF00404">
    <property type="entry name" value="Dockerin_1"/>
    <property type="match status" value="1"/>
</dbReference>
<dbReference type="SUPFAM" id="SSF48208">
    <property type="entry name" value="Six-hairpin glycosidases"/>
    <property type="match status" value="1"/>
</dbReference>
<evidence type="ECO:0000259" key="3">
    <source>
        <dbReference type="PROSITE" id="PS51272"/>
    </source>
</evidence>
<feature type="chain" id="PRO_5022124119" description="S-layer homology domain-containing protein" evidence="2">
    <location>
        <begin position="27"/>
        <end position="1644"/>
    </location>
</feature>
<evidence type="ECO:0000256" key="1">
    <source>
        <dbReference type="SAM" id="MobiDB-lite"/>
    </source>
</evidence>
<name>A0A559JEG3_9BACL</name>